<keyword evidence="3" id="KW-0472">Membrane</keyword>
<dbReference type="InterPro" id="IPR050488">
    <property type="entry name" value="Ig_Fc_receptor"/>
</dbReference>
<feature type="domain" description="Ig-like" evidence="4">
    <location>
        <begin position="1"/>
        <end position="72"/>
    </location>
</feature>
<feature type="domain" description="Ig-like" evidence="4">
    <location>
        <begin position="136"/>
        <end position="252"/>
    </location>
</feature>
<evidence type="ECO:0000313" key="6">
    <source>
        <dbReference type="Proteomes" id="UP000824540"/>
    </source>
</evidence>
<keyword evidence="1" id="KW-0732">Signal</keyword>
<dbReference type="Proteomes" id="UP000824540">
    <property type="component" value="Unassembled WGS sequence"/>
</dbReference>
<reference evidence="5" key="1">
    <citation type="thesis" date="2021" institute="BYU ScholarsArchive" country="Provo, UT, USA">
        <title>Applications of and Algorithms for Genome Assembly and Genomic Analyses with an Emphasis on Marine Teleosts.</title>
        <authorList>
            <person name="Pickett B.D."/>
        </authorList>
    </citation>
    <scope>NUCLEOTIDE SEQUENCE</scope>
    <source>
        <strain evidence="5">HI-2016</strain>
    </source>
</reference>
<evidence type="ECO:0000256" key="1">
    <source>
        <dbReference type="ARBA" id="ARBA00022729"/>
    </source>
</evidence>
<evidence type="ECO:0000259" key="4">
    <source>
        <dbReference type="PROSITE" id="PS50835"/>
    </source>
</evidence>
<dbReference type="AlphaFoldDB" id="A0A8T2MRW0"/>
<comment type="caution">
    <text evidence="5">The sequence shown here is derived from an EMBL/GenBank/DDBJ whole genome shotgun (WGS) entry which is preliminary data.</text>
</comment>
<name>A0A8T2MRW0_9TELE</name>
<dbReference type="SMART" id="SM00409">
    <property type="entry name" value="IG"/>
    <property type="match status" value="3"/>
</dbReference>
<accession>A0A8T2MRW0</accession>
<dbReference type="InterPro" id="IPR036179">
    <property type="entry name" value="Ig-like_dom_sf"/>
</dbReference>
<dbReference type="PANTHER" id="PTHR11481">
    <property type="entry name" value="IMMUNOGLOBULIN FC RECEPTOR"/>
    <property type="match status" value="1"/>
</dbReference>
<dbReference type="SUPFAM" id="SSF48726">
    <property type="entry name" value="Immunoglobulin"/>
    <property type="match status" value="2"/>
</dbReference>
<dbReference type="GO" id="GO:0007166">
    <property type="term" value="P:cell surface receptor signaling pathway"/>
    <property type="evidence" value="ECO:0007669"/>
    <property type="project" value="TreeGrafter"/>
</dbReference>
<organism evidence="5 6">
    <name type="scientific">Albula glossodonta</name>
    <name type="common">roundjaw bonefish</name>
    <dbReference type="NCBI Taxonomy" id="121402"/>
    <lineage>
        <taxon>Eukaryota</taxon>
        <taxon>Metazoa</taxon>
        <taxon>Chordata</taxon>
        <taxon>Craniata</taxon>
        <taxon>Vertebrata</taxon>
        <taxon>Euteleostomi</taxon>
        <taxon>Actinopterygii</taxon>
        <taxon>Neopterygii</taxon>
        <taxon>Teleostei</taxon>
        <taxon>Albuliformes</taxon>
        <taxon>Albulidae</taxon>
        <taxon>Albula</taxon>
    </lineage>
</organism>
<dbReference type="PROSITE" id="PS50835">
    <property type="entry name" value="IG_LIKE"/>
    <property type="match status" value="2"/>
</dbReference>
<keyword evidence="2" id="KW-1015">Disulfide bond</keyword>
<dbReference type="OrthoDB" id="8793125at2759"/>
<dbReference type="Pfam" id="PF13895">
    <property type="entry name" value="Ig_2"/>
    <property type="match status" value="1"/>
</dbReference>
<gene>
    <name evidence="5" type="ORF">JZ751_021939</name>
</gene>
<dbReference type="PANTHER" id="PTHR11481:SF64">
    <property type="entry name" value="FC RECEPTOR-LIKE PROTEIN 4"/>
    <property type="match status" value="1"/>
</dbReference>
<dbReference type="EMBL" id="JAFBMS010000446">
    <property type="protein sequence ID" value="KAG9330835.1"/>
    <property type="molecule type" value="Genomic_DNA"/>
</dbReference>
<feature type="transmembrane region" description="Helical" evidence="3">
    <location>
        <begin position="276"/>
        <end position="299"/>
    </location>
</feature>
<protein>
    <recommendedName>
        <fullName evidence="4">Ig-like domain-containing protein</fullName>
    </recommendedName>
</protein>
<sequence length="353" mass="38422">MVSLRCGVRGDLLGNWTFRWYRGSPETLLPGASGDRYTIAGAHLGDQGSHWCRAERTSEPSASLLSNAVNLTVSDLPPATLRVHPSSTQQLWIEKMILHCPAPERNSTGWTLRHLADSRVQSGCRPVGGDASREKPEVCTISRLYSGNSGLYWCESDEGDQRTNAVNITVVYGHVSIQGPTQPVAEGDSVTLRCLHWQKSANTTAFYRNGVEILPHSGTDMTIHSATIADQGFYKCAVSNDTESPETWLSVRGNLTFQPTFPTEVQTSSNKGAGSWLMVVVPCCILGILVVVALGLLAFRRSGCSLAGYFGGGSPKEEVPQTKPDATEIQWDLPWMEMEATLLGRTQEPELGN</sequence>
<dbReference type="InterPro" id="IPR007110">
    <property type="entry name" value="Ig-like_dom"/>
</dbReference>
<dbReference type="GO" id="GO:0009897">
    <property type="term" value="C:external side of plasma membrane"/>
    <property type="evidence" value="ECO:0007669"/>
    <property type="project" value="TreeGrafter"/>
</dbReference>
<proteinExistence type="predicted"/>
<keyword evidence="6" id="KW-1185">Reference proteome</keyword>
<keyword evidence="3" id="KW-1133">Transmembrane helix</keyword>
<dbReference type="InterPro" id="IPR003599">
    <property type="entry name" value="Ig_sub"/>
</dbReference>
<evidence type="ECO:0000256" key="3">
    <source>
        <dbReference type="SAM" id="Phobius"/>
    </source>
</evidence>
<dbReference type="GO" id="GO:0004888">
    <property type="term" value="F:transmembrane signaling receptor activity"/>
    <property type="evidence" value="ECO:0007669"/>
    <property type="project" value="TreeGrafter"/>
</dbReference>
<dbReference type="GO" id="GO:0006955">
    <property type="term" value="P:immune response"/>
    <property type="evidence" value="ECO:0007669"/>
    <property type="project" value="TreeGrafter"/>
</dbReference>
<evidence type="ECO:0000256" key="2">
    <source>
        <dbReference type="ARBA" id="ARBA00023157"/>
    </source>
</evidence>
<keyword evidence="3" id="KW-0812">Transmembrane</keyword>
<dbReference type="InterPro" id="IPR013783">
    <property type="entry name" value="Ig-like_fold"/>
</dbReference>
<dbReference type="Gene3D" id="2.60.40.10">
    <property type="entry name" value="Immunoglobulins"/>
    <property type="match status" value="3"/>
</dbReference>
<evidence type="ECO:0000313" key="5">
    <source>
        <dbReference type="EMBL" id="KAG9330835.1"/>
    </source>
</evidence>